<feature type="compositionally biased region" description="Basic residues" evidence="1">
    <location>
        <begin position="1873"/>
        <end position="1882"/>
    </location>
</feature>
<dbReference type="Proteomes" id="UP001626628">
    <property type="component" value="Chromosome"/>
</dbReference>
<evidence type="ECO:0000256" key="1">
    <source>
        <dbReference type="SAM" id="MobiDB-lite"/>
    </source>
</evidence>
<dbReference type="EMBL" id="CP147982">
    <property type="protein sequence ID" value="WXK79049.1"/>
    <property type="molecule type" value="Genomic_DNA"/>
</dbReference>
<feature type="compositionally biased region" description="Low complexity" evidence="1">
    <location>
        <begin position="758"/>
        <end position="777"/>
    </location>
</feature>
<evidence type="ECO:0000259" key="2">
    <source>
        <dbReference type="Pfam" id="PF13699"/>
    </source>
</evidence>
<feature type="compositionally biased region" description="Basic residues" evidence="1">
    <location>
        <begin position="1854"/>
        <end position="1866"/>
    </location>
</feature>
<feature type="compositionally biased region" description="Basic and acidic residues" evidence="1">
    <location>
        <begin position="1206"/>
        <end position="1329"/>
    </location>
</feature>
<reference evidence="3 4" key="1">
    <citation type="submission" date="2024-03" db="EMBL/GenBank/DDBJ databases">
        <title>The complete genome of Streptomyces sirii sp.nov.</title>
        <authorList>
            <person name="Zakalyukina Y.V."/>
            <person name="Belik A.R."/>
            <person name="Biryukov M.V."/>
            <person name="Baturina O.A."/>
            <person name="Kabilov M.R."/>
        </authorList>
    </citation>
    <scope>NUCLEOTIDE SEQUENCE [LARGE SCALE GENOMIC DNA]</scope>
    <source>
        <strain evidence="3 4">BP-8</strain>
    </source>
</reference>
<feature type="region of interest" description="Disordered" evidence="1">
    <location>
        <begin position="974"/>
        <end position="1056"/>
    </location>
</feature>
<feature type="compositionally biased region" description="Gly residues" evidence="1">
    <location>
        <begin position="737"/>
        <end position="757"/>
    </location>
</feature>
<organism evidence="3 4">
    <name type="scientific">Streptomyces sirii</name>
    <dbReference type="NCBI Taxonomy" id="3127701"/>
    <lineage>
        <taxon>Bacteria</taxon>
        <taxon>Bacillati</taxon>
        <taxon>Actinomycetota</taxon>
        <taxon>Actinomycetes</taxon>
        <taxon>Kitasatosporales</taxon>
        <taxon>Streptomycetaceae</taxon>
        <taxon>Streptomyces</taxon>
    </lineage>
</organism>
<feature type="compositionally biased region" description="Acidic residues" evidence="1">
    <location>
        <begin position="460"/>
        <end position="519"/>
    </location>
</feature>
<feature type="compositionally biased region" description="Basic residues" evidence="1">
    <location>
        <begin position="1890"/>
        <end position="1932"/>
    </location>
</feature>
<feature type="compositionally biased region" description="Basic and acidic residues" evidence="1">
    <location>
        <begin position="982"/>
        <end position="999"/>
    </location>
</feature>
<feature type="compositionally biased region" description="Basic and acidic residues" evidence="1">
    <location>
        <begin position="295"/>
        <end position="308"/>
    </location>
</feature>
<gene>
    <name evidence="3" type="ORF">WAB15_25375</name>
</gene>
<dbReference type="InterPro" id="IPR051144">
    <property type="entry name" value="Formin_homology_domain"/>
</dbReference>
<feature type="compositionally biased region" description="Low complexity" evidence="1">
    <location>
        <begin position="686"/>
        <end position="709"/>
    </location>
</feature>
<dbReference type="SUPFAM" id="SSF58113">
    <property type="entry name" value="Apolipoprotein A-I"/>
    <property type="match status" value="1"/>
</dbReference>
<keyword evidence="4" id="KW-1185">Reference proteome</keyword>
<dbReference type="InterPro" id="IPR025295">
    <property type="entry name" value="eCIS_core_dom"/>
</dbReference>
<feature type="compositionally biased region" description="Basic and acidic residues" evidence="1">
    <location>
        <begin position="635"/>
        <end position="651"/>
    </location>
</feature>
<dbReference type="Pfam" id="PF13699">
    <property type="entry name" value="eCIS_core"/>
    <property type="match status" value="1"/>
</dbReference>
<sequence length="2342" mass="251791">MSTAQSSTQDTRSAAEDRRRKRRERSGKARAPEPKDIVSGAGQPLDLSVRRELEEQLGHDFSQVRLHTDRDSGQLAEMMGADAFAVGQDIFFREGTYRPGTADGQRLLAHELLHTVQNPHGLGALRAGRDLGAVSLPQEAVEREAESAAQASVLGALRGSVRQEEPATEIEPGQATPGWLRYATVHADRARMEKVDPATLVDRLANGVLRSLRGDPEDLSGRVRWQLAGMAPQVQESVLDRLTVRLLSPEVDRLLELVEEVEAGPLPLAAATAPEPVPDPVEVLGQERTQQAAAARDERVKGEKERDGRRKRAQQRKDADPAGDGGEELGGRPAAGGGAKAPAAAAASSGSGQSAAQDRAATDARQKEQAEAKEQDKAAAGQAERKDKESAADGKGEDSPERSADQAAENDGQGADGERAEEAAEEGGTEPAAVDKSAAEPGEKDRKGGDRDEQRRAGDPENEEDADDEPLGLEEESAELDEDDEGADEDDLDAEAEGDDAADSDDSDDEGGPSGDDLDTSTPSAAKQKNDKDGGGQRKSGDGAPGVIDSPAAEDPTAAALRDAEGGVGGGARSPEEEKGSADRLGQDLQTDKSIEQEIGPEPDEKAEEKTGEESGERGSEPADPDDAEAEGEQAEERKEDAEAKRRDDAARTATESTGGPGSAGGGDTAAPGKLSKADEDARKQSTGSASGSSSSSSSSAPGSDAAAGSGDGKSTEGSGDKDVKSSGGSGEKSSGAAGGSGTGTGGGTGTGSGSGTDTGAASGTDKAAGGTASGGSRQAKDDTAATEGTDAKSGAEGKDADAAPAAGEPQGAARSKEVTEGKGQATTPGSETGPDATSAPGPAAAPRLSPGSGTAPHVAAAAAKGGGDRPEASAKPAPGKPPARPKAGTTPKQRQTARQAAKNVRRGSGGGGGGGTAPAPARGGRGGGGGATSTPAKPKREAPPPDVSKSTPEAGLATVSRLKPYQMLETFKGVNGAVDHSVGKERSALRKAPPKMERPIGSPRTVPGGPRAAAAGTYTKAKVSRTDAPKGKTEEITGEQRPEGETPGSDVPEPSWWDILLTLSAAILKKIFPFDDLIDSIMGLKTTDEGLKGNRVGNAPGLPLQDDSDPQRTDEQSQKLDERKDELHRSGREDAAKPMGEDQIFPDAPHETLTAKVPGGKKGGAGKKSAGGPKGGVPVESASAVAEHDRGPQIQAGFSKGRHQMTKERRAKDDKAKSDKQKHDRDLKREVDASTNKQARERKTGQDEVTESRDKWRKEQDDKVAEVDGKKGKKYDRVRQDIDKRQKETDDKADKRTEEDNNKIDNEHTNARNGAEKKKEEKKKEAEKGDGGFLDQLKEWWEGLKKAIKNIFDQAREAVSKLIDKFKEEVFKFIDKARNWVIDQINDFADTLIEIGDDLLAGYPAMQDKWRNTINAGRDYAVKKVNEAADALKVVAGKLIDGLGSALLDGLDMLESGLNAAVEVAENVTVAAVEFGKGVVEGLGEWAAIFNDIVSDPGDWISKAGSAARTGAREYLFDEVTAAVKKWFNNKVQEITGLSPEDFQALIDGDVTVEEMGKMAWDAAVPQLPLIIGELVIEKVVAKLIPGAGWVMAIIDALKTAWDTLSEILAAFGLFMDFLKAVKSGNAARPFAKAVAAGVVALLELIYQALIDGVQKFMGKVTSKLGGMLKNIRKKKHPGGDGRPDEPGAPGKPGHHDKPGQADRPANANRPGPTADKPGPTDKPNQRPVPRKPSPDKTSRPDDGPRPTKHPSPEKKPRPEHQPKHKKKPDEHERREDGREVNAARRRARAAQRKQHDDDKPNLSKRRGQARDTLRKKDRADKKRDEDKTKNPLHKKKQDDKGHKKPDLTKDKNGKKKVSTKKTSRRKPESRTRRKLRRARQTIKSALNRARRAARRLLGKGRKLGHKLNNRTRRLRNQWRRQRDRLRRQRERRRDRNRNKNDKRSDETTQAPELPSVRFHMHNGEIHTLLFNGRSKSANLVVHSELTSMDKFFAGWLGELASIDDPQEKESQEKAREEAMKLRTRVDRRQDSLAPINSKPVSKERPIATRVNAGQYEELRRLMTRLGNLMAQRNASDSELPPTIFPPFANGVRAPESTKAHYLQQASPPGEAASVADERPGNPLGYTREMHDWPDVIVRMHLLTEKLGGLASGSNLVPAPSRTNSRFNTEIESEANKAARKTDRSMIWYTIKVDFHPGRDKYFPSRITMMWNGYDRDRAGANKWIEQKPRPDRTYSENIRPPRKPDGKHLIHVNDRNESKTLIREAFGDGFPFAGKRNPKRRAPSRWGDAVLDSGPHKDTSDLVGNLESYEKKQPKPKMEEFRKIAQAIWKRDAEGRIAYE</sequence>
<feature type="compositionally biased region" description="Basic and acidic residues" evidence="1">
    <location>
        <begin position="603"/>
        <end position="621"/>
    </location>
</feature>
<feature type="compositionally biased region" description="Low complexity" evidence="1">
    <location>
        <begin position="852"/>
        <end position="864"/>
    </location>
</feature>
<feature type="domain" description="eCIS core" evidence="2">
    <location>
        <begin position="44"/>
        <end position="119"/>
    </location>
</feature>
<feature type="compositionally biased region" description="Gly residues" evidence="1">
    <location>
        <begin position="659"/>
        <end position="668"/>
    </location>
</feature>
<protein>
    <submittedName>
        <fullName evidence="3">DUF4157 domain-containing protein</fullName>
    </submittedName>
</protein>
<feature type="compositionally biased region" description="Basic and acidic residues" evidence="1">
    <location>
        <begin position="779"/>
        <end position="802"/>
    </location>
</feature>
<feature type="region of interest" description="Disordered" evidence="1">
    <location>
        <begin position="1088"/>
        <end position="1329"/>
    </location>
</feature>
<accession>A0ABZ2QR72</accession>
<feature type="compositionally biased region" description="Polar residues" evidence="1">
    <location>
        <begin position="1"/>
        <end position="11"/>
    </location>
</feature>
<feature type="region of interest" description="Disordered" evidence="1">
    <location>
        <begin position="288"/>
        <end position="959"/>
    </location>
</feature>
<feature type="compositionally biased region" description="Basic and acidic residues" evidence="1">
    <location>
        <begin position="528"/>
        <end position="541"/>
    </location>
</feature>
<dbReference type="PANTHER" id="PTHR45733">
    <property type="entry name" value="FORMIN-J"/>
    <property type="match status" value="1"/>
</dbReference>
<feature type="compositionally biased region" description="Basic and acidic residues" evidence="1">
    <location>
        <begin position="437"/>
        <end position="459"/>
    </location>
</feature>
<feature type="compositionally biased region" description="Basic residues" evidence="1">
    <location>
        <begin position="1785"/>
        <end position="1794"/>
    </location>
</feature>
<feature type="compositionally biased region" description="Basic and acidic residues" evidence="1">
    <location>
        <begin position="574"/>
        <end position="596"/>
    </location>
</feature>
<feature type="region of interest" description="Disordered" evidence="1">
    <location>
        <begin position="2229"/>
        <end position="2249"/>
    </location>
</feature>
<feature type="compositionally biased region" description="Basic and acidic residues" evidence="1">
    <location>
        <begin position="1025"/>
        <end position="1045"/>
    </location>
</feature>
<feature type="compositionally biased region" description="Acidic residues" evidence="1">
    <location>
        <begin position="623"/>
        <end position="634"/>
    </location>
</feature>
<feature type="compositionally biased region" description="Basic and acidic residues" evidence="1">
    <location>
        <begin position="360"/>
        <end position="404"/>
    </location>
</feature>
<feature type="compositionally biased region" description="Basic and acidic residues" evidence="1">
    <location>
        <begin position="26"/>
        <end position="36"/>
    </location>
</feature>
<feature type="region of interest" description="Disordered" evidence="1">
    <location>
        <begin position="1671"/>
        <end position="1957"/>
    </location>
</feature>
<feature type="compositionally biased region" description="Basic and acidic residues" evidence="1">
    <location>
        <begin position="1110"/>
        <end position="1141"/>
    </location>
</feature>
<feature type="compositionally biased region" description="Basic and acidic residues" evidence="1">
    <location>
        <begin position="1838"/>
        <end position="1853"/>
    </location>
</feature>
<feature type="compositionally biased region" description="Basic and acidic residues" evidence="1">
    <location>
        <begin position="1933"/>
        <end position="1948"/>
    </location>
</feature>
<dbReference type="RefSeq" id="WP_407287662.1">
    <property type="nucleotide sequence ID" value="NZ_CP147982.1"/>
</dbReference>
<feature type="compositionally biased region" description="Low complexity" evidence="1">
    <location>
        <begin position="340"/>
        <end position="359"/>
    </location>
</feature>
<feature type="compositionally biased region" description="Basic and acidic residues" evidence="1">
    <location>
        <begin position="1810"/>
        <end position="1831"/>
    </location>
</feature>
<name>A0ABZ2QR72_9ACTN</name>
<evidence type="ECO:0000313" key="3">
    <source>
        <dbReference type="EMBL" id="WXK79049.1"/>
    </source>
</evidence>
<proteinExistence type="predicted"/>
<feature type="compositionally biased region" description="Gly residues" evidence="1">
    <location>
        <begin position="908"/>
        <end position="917"/>
    </location>
</feature>
<feature type="compositionally biased region" description="Low complexity" evidence="1">
    <location>
        <begin position="1168"/>
        <end position="1180"/>
    </location>
</feature>
<feature type="compositionally biased region" description="Low complexity" evidence="1">
    <location>
        <begin position="803"/>
        <end position="814"/>
    </location>
</feature>
<feature type="compositionally biased region" description="Basic and acidic residues" evidence="1">
    <location>
        <begin position="1734"/>
        <end position="1784"/>
    </location>
</feature>
<feature type="region of interest" description="Disordered" evidence="1">
    <location>
        <begin position="1"/>
        <end position="47"/>
    </location>
</feature>
<feature type="region of interest" description="Disordered" evidence="1">
    <location>
        <begin position="2275"/>
        <end position="2304"/>
    </location>
</feature>
<evidence type="ECO:0000313" key="4">
    <source>
        <dbReference type="Proteomes" id="UP001626628"/>
    </source>
</evidence>